<comment type="caution">
    <text evidence="1">The sequence shown here is derived from an EMBL/GenBank/DDBJ whole genome shotgun (WGS) entry which is preliminary data.</text>
</comment>
<evidence type="ECO:0000313" key="1">
    <source>
        <dbReference type="EMBL" id="MCI30646.1"/>
    </source>
</evidence>
<accession>A0A392R481</accession>
<reference evidence="1 2" key="1">
    <citation type="journal article" date="2018" name="Front. Plant Sci.">
        <title>Red Clover (Trifolium pratense) and Zigzag Clover (T. medium) - A Picture of Genomic Similarities and Differences.</title>
        <authorList>
            <person name="Dluhosova J."/>
            <person name="Istvanek J."/>
            <person name="Nedelnik J."/>
            <person name="Repkova J."/>
        </authorList>
    </citation>
    <scope>NUCLEOTIDE SEQUENCE [LARGE SCALE GENOMIC DNA]</scope>
    <source>
        <strain evidence="2">cv. 10/8</strain>
        <tissue evidence="1">Leaf</tissue>
    </source>
</reference>
<dbReference type="AlphaFoldDB" id="A0A392R481"/>
<protein>
    <submittedName>
        <fullName evidence="1">Uncharacterized protein</fullName>
    </submittedName>
</protein>
<name>A0A392R481_9FABA</name>
<organism evidence="1 2">
    <name type="scientific">Trifolium medium</name>
    <dbReference type="NCBI Taxonomy" id="97028"/>
    <lineage>
        <taxon>Eukaryota</taxon>
        <taxon>Viridiplantae</taxon>
        <taxon>Streptophyta</taxon>
        <taxon>Embryophyta</taxon>
        <taxon>Tracheophyta</taxon>
        <taxon>Spermatophyta</taxon>
        <taxon>Magnoliopsida</taxon>
        <taxon>eudicotyledons</taxon>
        <taxon>Gunneridae</taxon>
        <taxon>Pentapetalae</taxon>
        <taxon>rosids</taxon>
        <taxon>fabids</taxon>
        <taxon>Fabales</taxon>
        <taxon>Fabaceae</taxon>
        <taxon>Papilionoideae</taxon>
        <taxon>50 kb inversion clade</taxon>
        <taxon>NPAAA clade</taxon>
        <taxon>Hologalegina</taxon>
        <taxon>IRL clade</taxon>
        <taxon>Trifolieae</taxon>
        <taxon>Trifolium</taxon>
    </lineage>
</organism>
<keyword evidence="2" id="KW-1185">Reference proteome</keyword>
<feature type="non-terminal residue" evidence="1">
    <location>
        <position position="1"/>
    </location>
</feature>
<proteinExistence type="predicted"/>
<dbReference type="EMBL" id="LXQA010181156">
    <property type="protein sequence ID" value="MCI30646.1"/>
    <property type="molecule type" value="Genomic_DNA"/>
</dbReference>
<sequence>LQVKANIENMKRAAALWEYLQTRT</sequence>
<dbReference type="Proteomes" id="UP000265520">
    <property type="component" value="Unassembled WGS sequence"/>
</dbReference>
<evidence type="ECO:0000313" key="2">
    <source>
        <dbReference type="Proteomes" id="UP000265520"/>
    </source>
</evidence>